<protein>
    <recommendedName>
        <fullName evidence="2">carbonic anhydrase</fullName>
        <ecNumber evidence="2">4.2.1.1</ecNumber>
    </recommendedName>
</protein>
<keyword evidence="3" id="KW-0479">Metal-binding</keyword>
<dbReference type="Pfam" id="PF00194">
    <property type="entry name" value="Carb_anhydrase"/>
    <property type="match status" value="1"/>
</dbReference>
<dbReference type="OrthoDB" id="5327615at2"/>
<evidence type="ECO:0000313" key="9">
    <source>
        <dbReference type="EMBL" id="SDI30144.1"/>
    </source>
</evidence>
<evidence type="ECO:0000256" key="1">
    <source>
        <dbReference type="ARBA" id="ARBA00010718"/>
    </source>
</evidence>
<evidence type="ECO:0000256" key="4">
    <source>
        <dbReference type="ARBA" id="ARBA00022833"/>
    </source>
</evidence>
<dbReference type="SMART" id="SM01057">
    <property type="entry name" value="Carb_anhydrase"/>
    <property type="match status" value="1"/>
</dbReference>
<organism evidence="9 10">
    <name type="scientific">Pseudomonas panipatensis</name>
    <dbReference type="NCBI Taxonomy" id="428992"/>
    <lineage>
        <taxon>Bacteria</taxon>
        <taxon>Pseudomonadati</taxon>
        <taxon>Pseudomonadota</taxon>
        <taxon>Gammaproteobacteria</taxon>
        <taxon>Pseudomonadales</taxon>
        <taxon>Pseudomonadaceae</taxon>
        <taxon>Pseudomonas</taxon>
    </lineage>
</organism>
<dbReference type="RefSeq" id="WP_090264779.1">
    <property type="nucleotide sequence ID" value="NZ_FNDS01000007.1"/>
</dbReference>
<dbReference type="GO" id="GO:0008270">
    <property type="term" value="F:zinc ion binding"/>
    <property type="evidence" value="ECO:0007669"/>
    <property type="project" value="InterPro"/>
</dbReference>
<dbReference type="PROSITE" id="PS51144">
    <property type="entry name" value="ALPHA_CA_2"/>
    <property type="match status" value="1"/>
</dbReference>
<gene>
    <name evidence="9" type="ORF">SAMN05216272_107365</name>
</gene>
<name>A0A1G8JFT0_9PSED</name>
<keyword evidence="7" id="KW-0732">Signal</keyword>
<evidence type="ECO:0000256" key="7">
    <source>
        <dbReference type="SAM" id="SignalP"/>
    </source>
</evidence>
<dbReference type="GO" id="GO:0004089">
    <property type="term" value="F:carbonate dehydratase activity"/>
    <property type="evidence" value="ECO:0007669"/>
    <property type="project" value="UniProtKB-EC"/>
</dbReference>
<dbReference type="STRING" id="428992.SAMN05216272_107365"/>
<feature type="chain" id="PRO_5011615034" description="carbonic anhydrase" evidence="7">
    <location>
        <begin position="24"/>
        <end position="251"/>
    </location>
</feature>
<dbReference type="InterPro" id="IPR036398">
    <property type="entry name" value="CA_dom_sf"/>
</dbReference>
<evidence type="ECO:0000256" key="2">
    <source>
        <dbReference type="ARBA" id="ARBA00012925"/>
    </source>
</evidence>
<feature type="domain" description="Alpha-carbonic anhydrase" evidence="8">
    <location>
        <begin position="26"/>
        <end position="251"/>
    </location>
</feature>
<keyword evidence="10" id="KW-1185">Reference proteome</keyword>
<dbReference type="PANTHER" id="PTHR18952">
    <property type="entry name" value="CARBONIC ANHYDRASE"/>
    <property type="match status" value="1"/>
</dbReference>
<dbReference type="PANTHER" id="PTHR18952:SF265">
    <property type="entry name" value="CARBONIC ANHYDRASE"/>
    <property type="match status" value="1"/>
</dbReference>
<dbReference type="InterPro" id="IPR023561">
    <property type="entry name" value="Carbonic_anhydrase_a-class"/>
</dbReference>
<dbReference type="EMBL" id="FNDS01000007">
    <property type="protein sequence ID" value="SDI30144.1"/>
    <property type="molecule type" value="Genomic_DNA"/>
</dbReference>
<dbReference type="Proteomes" id="UP000199636">
    <property type="component" value="Unassembled WGS sequence"/>
</dbReference>
<comment type="catalytic activity">
    <reaction evidence="6">
        <text>hydrogencarbonate + H(+) = CO2 + H2O</text>
        <dbReference type="Rhea" id="RHEA:10748"/>
        <dbReference type="ChEBI" id="CHEBI:15377"/>
        <dbReference type="ChEBI" id="CHEBI:15378"/>
        <dbReference type="ChEBI" id="CHEBI:16526"/>
        <dbReference type="ChEBI" id="CHEBI:17544"/>
        <dbReference type="EC" id="4.2.1.1"/>
    </reaction>
</comment>
<comment type="similarity">
    <text evidence="1">Belongs to the alpha-carbonic anhydrase family.</text>
</comment>
<keyword evidence="4" id="KW-0862">Zinc</keyword>
<proteinExistence type="inferred from homology"/>
<dbReference type="InterPro" id="IPR001148">
    <property type="entry name" value="CA_dom"/>
</dbReference>
<dbReference type="AlphaFoldDB" id="A0A1G8JFT0"/>
<dbReference type="Gene3D" id="3.10.200.10">
    <property type="entry name" value="Alpha carbonic anhydrase"/>
    <property type="match status" value="1"/>
</dbReference>
<keyword evidence="5" id="KW-0456">Lyase</keyword>
<reference evidence="10" key="1">
    <citation type="submission" date="2016-10" db="EMBL/GenBank/DDBJ databases">
        <authorList>
            <person name="Varghese N."/>
            <person name="Submissions S."/>
        </authorList>
    </citation>
    <scope>NUCLEOTIDE SEQUENCE [LARGE SCALE GENOMIC DNA]</scope>
    <source>
        <strain evidence="10">CCM 7469</strain>
    </source>
</reference>
<evidence type="ECO:0000313" key="10">
    <source>
        <dbReference type="Proteomes" id="UP000199636"/>
    </source>
</evidence>
<accession>A0A1G8JFT0</accession>
<sequence length="251" mass="27827">MPSPAYLRTLLLPLCLLLPAAHAADAHWSYEGDQGPAHWGDLGNAMCNSGKAQSPIDVDTHKLVPQKVAPADLRISYGRSPLKAVNNGHTIQGNPSGSDGLNYKGDDYRLLQFHFHTPSEHLFNHHHYPLEMHLVNQDKDGHLLVLGVMIKRGKENAELAKLWSALPRNKDGEAQLDAAIAPDLGQLLPSKGHHLFYSGSLTTPPCSEGVQWILFEQPIEMSSAQIERFRQIFPDNHRPAQPLDGRELDED</sequence>
<feature type="signal peptide" evidence="7">
    <location>
        <begin position="1"/>
        <end position="23"/>
    </location>
</feature>
<dbReference type="CDD" id="cd03124">
    <property type="entry name" value="alpha_CA_prokaryotic_like"/>
    <property type="match status" value="1"/>
</dbReference>
<evidence type="ECO:0000256" key="5">
    <source>
        <dbReference type="ARBA" id="ARBA00023239"/>
    </source>
</evidence>
<evidence type="ECO:0000256" key="6">
    <source>
        <dbReference type="ARBA" id="ARBA00048348"/>
    </source>
</evidence>
<dbReference type="SUPFAM" id="SSF51069">
    <property type="entry name" value="Carbonic anhydrase"/>
    <property type="match status" value="1"/>
</dbReference>
<dbReference type="EC" id="4.2.1.1" evidence="2"/>
<evidence type="ECO:0000256" key="3">
    <source>
        <dbReference type="ARBA" id="ARBA00022723"/>
    </source>
</evidence>
<dbReference type="InterPro" id="IPR041891">
    <property type="entry name" value="Alpha_CA_prokaryot-like"/>
</dbReference>
<evidence type="ECO:0000259" key="8">
    <source>
        <dbReference type="PROSITE" id="PS51144"/>
    </source>
</evidence>